<evidence type="ECO:0000313" key="1">
    <source>
        <dbReference type="EMBL" id="TSE08847.1"/>
    </source>
</evidence>
<dbReference type="AlphaFoldDB" id="A0A554VL64"/>
<organism evidence="1 2">
    <name type="scientific">Aquimarina algiphila</name>
    <dbReference type="NCBI Taxonomy" id="2047982"/>
    <lineage>
        <taxon>Bacteria</taxon>
        <taxon>Pseudomonadati</taxon>
        <taxon>Bacteroidota</taxon>
        <taxon>Flavobacteriia</taxon>
        <taxon>Flavobacteriales</taxon>
        <taxon>Flavobacteriaceae</taxon>
        <taxon>Aquimarina</taxon>
    </lineage>
</organism>
<comment type="caution">
    <text evidence="1">The sequence shown here is derived from an EMBL/GenBank/DDBJ whole genome shotgun (WGS) entry which is preliminary data.</text>
</comment>
<keyword evidence="2" id="KW-1185">Reference proteome</keyword>
<dbReference type="RefSeq" id="WP_143916506.1">
    <property type="nucleotide sequence ID" value="NZ_CANLVC010000006.1"/>
</dbReference>
<dbReference type="EMBL" id="VLNR01000019">
    <property type="protein sequence ID" value="TSE08847.1"/>
    <property type="molecule type" value="Genomic_DNA"/>
</dbReference>
<sequence>MKYFLRYKKLYRVLVSIFLLLNIEGSAQEKLLKNIISDTTYHTSLDITEISGNLLSVTYKTLPGNQSGQLQNKLWVWRASEVPWKYAPMAEQFLPKDATESGSYVIENLKIAIDTKYIVCYSVGAEVTQICTCTTLDGNTKSLEKRWVSIKLIEVNQNSISFTYETLSGYLPKTYNNWFGVWEGEASPYNLTKALAKGTPSDDSNINQGSLTNLSMDIGQTYTFIYFVGSEESQAASIIRFTMR</sequence>
<protein>
    <submittedName>
        <fullName evidence="1">Uncharacterized protein</fullName>
    </submittedName>
</protein>
<proteinExistence type="predicted"/>
<reference evidence="1 2" key="1">
    <citation type="submission" date="2019-07" db="EMBL/GenBank/DDBJ databases">
        <title>The draft genome sequence of Aquimarina algiphila M91.</title>
        <authorList>
            <person name="Meng X."/>
        </authorList>
    </citation>
    <scope>NUCLEOTIDE SEQUENCE [LARGE SCALE GENOMIC DNA]</scope>
    <source>
        <strain evidence="1 2">M91</strain>
    </source>
</reference>
<dbReference type="Proteomes" id="UP000318833">
    <property type="component" value="Unassembled WGS sequence"/>
</dbReference>
<accession>A0A554VL64</accession>
<name>A0A554VL64_9FLAO</name>
<dbReference type="OrthoDB" id="1159314at2"/>
<gene>
    <name evidence="1" type="ORF">FOF46_11130</name>
</gene>
<evidence type="ECO:0000313" key="2">
    <source>
        <dbReference type="Proteomes" id="UP000318833"/>
    </source>
</evidence>